<dbReference type="EnsemblMetazoa" id="AMEM017734-RA">
    <property type="protein sequence ID" value="AMEM017734-PA"/>
    <property type="gene ID" value="AMEM017734"/>
</dbReference>
<evidence type="ECO:0000313" key="3">
    <source>
        <dbReference type="EnsemblMetazoa" id="AMEM017734-PA"/>
    </source>
</evidence>
<dbReference type="VEuPathDB" id="VectorBase:AMEM017734"/>
<dbReference type="AlphaFoldDB" id="A0A182VN01"/>
<name>A0A182VN01_ANOME</name>
<evidence type="ECO:0000256" key="1">
    <source>
        <dbReference type="SAM" id="Coils"/>
    </source>
</evidence>
<protein>
    <submittedName>
        <fullName evidence="3">Uncharacterized protein</fullName>
    </submittedName>
</protein>
<reference evidence="3" key="1">
    <citation type="submission" date="2020-05" db="UniProtKB">
        <authorList>
            <consortium name="EnsemblMetazoa"/>
        </authorList>
    </citation>
    <scope>IDENTIFICATION</scope>
    <source>
        <strain evidence="3">MAF</strain>
    </source>
</reference>
<proteinExistence type="predicted"/>
<organism evidence="3 4">
    <name type="scientific">Anopheles merus</name>
    <name type="common">Mosquito</name>
    <dbReference type="NCBI Taxonomy" id="30066"/>
    <lineage>
        <taxon>Eukaryota</taxon>
        <taxon>Metazoa</taxon>
        <taxon>Ecdysozoa</taxon>
        <taxon>Arthropoda</taxon>
        <taxon>Hexapoda</taxon>
        <taxon>Insecta</taxon>
        <taxon>Pterygota</taxon>
        <taxon>Neoptera</taxon>
        <taxon>Endopterygota</taxon>
        <taxon>Diptera</taxon>
        <taxon>Nematocera</taxon>
        <taxon>Culicoidea</taxon>
        <taxon>Culicidae</taxon>
        <taxon>Anophelinae</taxon>
        <taxon>Anopheles</taxon>
    </lineage>
</organism>
<accession>A0A182VN01</accession>
<evidence type="ECO:0000313" key="4">
    <source>
        <dbReference type="Proteomes" id="UP000075903"/>
    </source>
</evidence>
<feature type="coiled-coil region" evidence="1">
    <location>
        <begin position="77"/>
        <end position="111"/>
    </location>
</feature>
<dbReference type="Proteomes" id="UP000075903">
    <property type="component" value="Unassembled WGS sequence"/>
</dbReference>
<feature type="region of interest" description="Disordered" evidence="2">
    <location>
        <begin position="1"/>
        <end position="28"/>
    </location>
</feature>
<sequence>MITTSTATSTSITQKRSMRNQVLNEQPGPSKKLKFSVSALPSASRAATRVTAPTIVPATVPVPTDTLSIANAPTDLVQLITESLANTNRRLDELIAQNEALYEEIAVVRKTVTVTVAMLNRIQTAICPDLDESSESADKRLDHTAACFARYHMVP</sequence>
<evidence type="ECO:0000256" key="2">
    <source>
        <dbReference type="SAM" id="MobiDB-lite"/>
    </source>
</evidence>
<feature type="compositionally biased region" description="Low complexity" evidence="2">
    <location>
        <begin position="1"/>
        <end position="13"/>
    </location>
</feature>
<keyword evidence="1" id="KW-0175">Coiled coil</keyword>
<keyword evidence="4" id="KW-1185">Reference proteome</keyword>